<feature type="compositionally biased region" description="Basic and acidic residues" evidence="4">
    <location>
        <begin position="419"/>
        <end position="434"/>
    </location>
</feature>
<feature type="region of interest" description="Disordered" evidence="4">
    <location>
        <begin position="1146"/>
        <end position="1199"/>
    </location>
</feature>
<feature type="coiled-coil region" evidence="3">
    <location>
        <begin position="616"/>
        <end position="643"/>
    </location>
</feature>
<feature type="compositionally biased region" description="Low complexity" evidence="4">
    <location>
        <begin position="187"/>
        <end position="208"/>
    </location>
</feature>
<gene>
    <name evidence="7" type="ORF">JMJ35_000192</name>
</gene>
<proteinExistence type="predicted"/>
<name>A0AA39R8U7_9LECA</name>
<comment type="subcellular location">
    <subcellularLocation>
        <location evidence="1">Cytoplasm</location>
    </subcellularLocation>
</comment>
<feature type="compositionally biased region" description="Low complexity" evidence="4">
    <location>
        <begin position="241"/>
        <end position="254"/>
    </location>
</feature>
<dbReference type="Gene3D" id="1.10.287.1490">
    <property type="match status" value="1"/>
</dbReference>
<evidence type="ECO:0000313" key="8">
    <source>
        <dbReference type="Proteomes" id="UP001166286"/>
    </source>
</evidence>
<dbReference type="GO" id="GO:0005737">
    <property type="term" value="C:cytoplasm"/>
    <property type="evidence" value="ECO:0007669"/>
    <property type="project" value="UniProtKB-SubCell"/>
</dbReference>
<dbReference type="PANTHER" id="PTHR23159">
    <property type="entry name" value="CENTROSOMAL PROTEIN 2"/>
    <property type="match status" value="1"/>
</dbReference>
<comment type="caution">
    <text evidence="7">The sequence shown here is derived from an EMBL/GenBank/DDBJ whole genome shotgun (WGS) entry which is preliminary data.</text>
</comment>
<feature type="compositionally biased region" description="Basic and acidic residues" evidence="4">
    <location>
        <begin position="523"/>
        <end position="542"/>
    </location>
</feature>
<evidence type="ECO:0000259" key="5">
    <source>
        <dbReference type="Pfam" id="PF07989"/>
    </source>
</evidence>
<keyword evidence="2" id="KW-0963">Cytoplasm</keyword>
<feature type="compositionally biased region" description="Acidic residues" evidence="4">
    <location>
        <begin position="369"/>
        <end position="378"/>
    </location>
</feature>
<feature type="region of interest" description="Disordered" evidence="4">
    <location>
        <begin position="523"/>
        <end position="547"/>
    </location>
</feature>
<evidence type="ECO:0000256" key="4">
    <source>
        <dbReference type="SAM" id="MobiDB-lite"/>
    </source>
</evidence>
<feature type="compositionally biased region" description="Basic and acidic residues" evidence="4">
    <location>
        <begin position="1172"/>
        <end position="1183"/>
    </location>
</feature>
<feature type="region of interest" description="Disordered" evidence="4">
    <location>
        <begin position="345"/>
        <end position="449"/>
    </location>
</feature>
<evidence type="ECO:0000256" key="1">
    <source>
        <dbReference type="ARBA" id="ARBA00004496"/>
    </source>
</evidence>
<evidence type="ECO:0000256" key="2">
    <source>
        <dbReference type="ARBA" id="ARBA00022490"/>
    </source>
</evidence>
<organism evidence="7 8">
    <name type="scientific">Cladonia borealis</name>
    <dbReference type="NCBI Taxonomy" id="184061"/>
    <lineage>
        <taxon>Eukaryota</taxon>
        <taxon>Fungi</taxon>
        <taxon>Dikarya</taxon>
        <taxon>Ascomycota</taxon>
        <taxon>Pezizomycotina</taxon>
        <taxon>Lecanoromycetes</taxon>
        <taxon>OSLEUM clade</taxon>
        <taxon>Lecanoromycetidae</taxon>
        <taxon>Lecanorales</taxon>
        <taxon>Lecanorineae</taxon>
        <taxon>Cladoniaceae</taxon>
        <taxon>Cladonia</taxon>
    </lineage>
</organism>
<accession>A0AA39R8U7</accession>
<dbReference type="InterPro" id="IPR024545">
    <property type="entry name" value="Mto1-like_Mto2p-bd"/>
</dbReference>
<feature type="compositionally biased region" description="Basic and acidic residues" evidence="4">
    <location>
        <begin position="228"/>
        <end position="237"/>
    </location>
</feature>
<dbReference type="GO" id="GO:0005815">
    <property type="term" value="C:microtubule organizing center"/>
    <property type="evidence" value="ECO:0007669"/>
    <property type="project" value="InterPro"/>
</dbReference>
<evidence type="ECO:0000313" key="7">
    <source>
        <dbReference type="EMBL" id="KAK0517037.1"/>
    </source>
</evidence>
<feature type="region of interest" description="Disordered" evidence="4">
    <location>
        <begin position="98"/>
        <end position="311"/>
    </location>
</feature>
<feature type="domain" description="Centrosomin N-terminal motif 1" evidence="5">
    <location>
        <begin position="449"/>
        <end position="521"/>
    </location>
</feature>
<evidence type="ECO:0000259" key="6">
    <source>
        <dbReference type="Pfam" id="PF12808"/>
    </source>
</evidence>
<dbReference type="Pfam" id="PF12808">
    <property type="entry name" value="Mto2_bdg"/>
    <property type="match status" value="1"/>
</dbReference>
<feature type="region of interest" description="Disordered" evidence="4">
    <location>
        <begin position="1"/>
        <end position="78"/>
    </location>
</feature>
<feature type="region of interest" description="Disordered" evidence="4">
    <location>
        <begin position="744"/>
        <end position="775"/>
    </location>
</feature>
<dbReference type="Proteomes" id="UP001166286">
    <property type="component" value="Unassembled WGS sequence"/>
</dbReference>
<keyword evidence="3" id="KW-0175">Coiled coil</keyword>
<feature type="coiled-coil region" evidence="3">
    <location>
        <begin position="777"/>
        <end position="1118"/>
    </location>
</feature>
<dbReference type="EMBL" id="JAFEKC020000001">
    <property type="protein sequence ID" value="KAK0517037.1"/>
    <property type="molecule type" value="Genomic_DNA"/>
</dbReference>
<dbReference type="Pfam" id="PF07989">
    <property type="entry name" value="Cnn_1N"/>
    <property type="match status" value="1"/>
</dbReference>
<protein>
    <recommendedName>
        <fullName evidence="9">Anucleate primary sterigmata protein B</fullName>
    </recommendedName>
</protein>
<evidence type="ECO:0000256" key="3">
    <source>
        <dbReference type="SAM" id="Coils"/>
    </source>
</evidence>
<feature type="region of interest" description="Disordered" evidence="4">
    <location>
        <begin position="1459"/>
        <end position="1506"/>
    </location>
</feature>
<evidence type="ECO:0008006" key="9">
    <source>
        <dbReference type="Google" id="ProtNLM"/>
    </source>
</evidence>
<reference evidence="7" key="1">
    <citation type="submission" date="2023-03" db="EMBL/GenBank/DDBJ databases">
        <title>Complete genome of Cladonia borealis.</title>
        <authorList>
            <person name="Park H."/>
        </authorList>
    </citation>
    <scope>NUCLEOTIDE SEQUENCE</scope>
    <source>
        <strain evidence="7">ANT050790</strain>
    </source>
</reference>
<feature type="region of interest" description="Disordered" evidence="4">
    <location>
        <begin position="1339"/>
        <end position="1406"/>
    </location>
</feature>
<feature type="compositionally biased region" description="Low complexity" evidence="4">
    <location>
        <begin position="120"/>
        <end position="132"/>
    </location>
</feature>
<dbReference type="PANTHER" id="PTHR23159:SF31">
    <property type="entry name" value="CENTROSOME-ASSOCIATED PROTEIN CEP250 ISOFORM X1"/>
    <property type="match status" value="1"/>
</dbReference>
<dbReference type="InterPro" id="IPR012943">
    <property type="entry name" value="Cnn_1N"/>
</dbReference>
<sequence>MATPSRPTVARQSSKVPGGFDTDEDLSPIKTSFDDEDFDQYGAAYHSPADPVMESQPGDDSFNEAGRSPVAGDGDTFLQEREMRRRLDDVDSTFLPEISPVARTRTEDSFIHPNAHAETTTDTPSQTTVVPSETGADDHTRPHSPSTPPEMYQTPAPGRSELPSRGSPTPDTTIDHGHPNTSSLETMSSSPTAAAAARTVSRAVSMASMDGGYETADDSKGGILLDETNEKGDEATPRKPPTASASSSRTSSPTPTKPRDSQDPPYNMPGELSGLDSLRSSKRPKFLSSRMASQRSSYSSFTTTSTEGRSDVTLGADYALQSGGAVPQKDSLNSRPGDFARSISLGSMASGISELSDRDDKLRAMEGLDTLDEEDDTIKEDNGDIPETPRPSRGRLDTPTDSVVAQHVRDIEVPATMAREFRDRNRDVSPEKRNGAPTPSVGRNGKSLTLKEQSSTIDRLMKENWDLKLKISFLDDALSRRSDEGIKAMISENVDLRTSKFKSAKEMRELKRTNRDLERKLKEKTEELAKRAEMPIPEKNESGPDPEEFQFMENELTYFRERVMTYETEIEKMRHESFAQEKEKKRLAELLKRVGESNGNVDIGIREEVDMWKDLLDAETARREQADEDNRRLRDEVLRLKSDASSTTTNNHAANVYHVNRRQKLSSTVSYNSVSDREADRNGAYSQSSVTLVEQLRHENAELRREVGAQTSMLTSRNREKERLYQEIEDLKLGARHGTRSVAGDSIFERSASRAVGRPASRGSDQTRATQMSDNERDAYELKNGQLRDQNAGLKLEVHDLTRKLEELLDELEQLDAVKIEHEELKQLYDNDVGLATEDLKTMQYERDEALRGQEEMEAELQDLKAEGNERIGALEEEVDQKDQEIQRLHNELSNHVEDSEALRKEVRTLSESILRVEEEIEMKNKRTKELQLELEELSQEADAMDKDLREEKDKNTKLNVQLESAQSEIAFLREEQDGDKIKIGDLENVVNNLKASLSSEKERTKDLEARLAEERHQREVIGSKEKQEVQKMMNDLNREASTAKDESRKLKKNLQSSEIEATSFKERLTELENNLREALSDPNGTRSSFITIITRIRRDLESTSAELETAYHNLSEKDRLLKNRDALLESHGLESKKLSELLERERQGRRADKAQHEQWQKSHQHTSRTVSQKDTRISELEASHQSTRKKLSTQESQFRDQLSERNNLLLTLWSRISSICGQDWQHQNSLVNNHLPTLEVLANSSMLPAFSRNILNAVKYVEGTVIGFQARIRSIERELWTEYQSLEHTLDARIKKLDRLESTVQSHRISGTFTAAPEIAKLRGENRLLKSELATLQKQEMHTRNASRASSHRHNSSSDPSAPAPSLARHHSSSAVEHLQHAMDPTTISPSRRTSSSRQGSRHQDTENLNLNISNQQISQPLEPTQQRWIHRLRELERRLKAEREARLLDRSGARRRLEEGAEENRRLKGELERERVRNGGSLDGRAGENGSGGESRGVSRDGVA</sequence>
<feature type="compositionally biased region" description="Low complexity" evidence="4">
    <location>
        <begin position="288"/>
        <end position="306"/>
    </location>
</feature>
<feature type="compositionally biased region" description="Low complexity" evidence="4">
    <location>
        <begin position="1358"/>
        <end position="1368"/>
    </location>
</feature>
<feature type="compositionally biased region" description="Low complexity" evidence="4">
    <location>
        <begin position="1390"/>
        <end position="1400"/>
    </location>
</feature>
<keyword evidence="8" id="KW-1185">Reference proteome</keyword>
<feature type="compositionally biased region" description="Basic and acidic residues" evidence="4">
    <location>
        <begin position="1459"/>
        <end position="1479"/>
    </location>
</feature>
<feature type="compositionally biased region" description="Basic and acidic residues" evidence="4">
    <location>
        <begin position="355"/>
        <end position="366"/>
    </location>
</feature>
<feature type="compositionally biased region" description="Polar residues" evidence="4">
    <location>
        <begin position="763"/>
        <end position="773"/>
    </location>
</feature>
<feature type="domain" description="Mto1-like Mto2p-binding" evidence="6">
    <location>
        <begin position="1429"/>
        <end position="1479"/>
    </location>
</feature>
<feature type="compositionally biased region" description="Basic and acidic residues" evidence="4">
    <location>
        <begin position="1146"/>
        <end position="1161"/>
    </location>
</feature>